<evidence type="ECO:0008006" key="3">
    <source>
        <dbReference type="Google" id="ProtNLM"/>
    </source>
</evidence>
<dbReference type="KEGG" id="acd:AOLE_03980"/>
<dbReference type="Gene3D" id="3.10.450.50">
    <property type="match status" value="1"/>
</dbReference>
<name>A0AAN0P6I6_ACISD</name>
<dbReference type="EMBL" id="CP002080">
    <property type="protein sequence ID" value="ADI89693.1"/>
    <property type="molecule type" value="Genomic_DNA"/>
</dbReference>
<protein>
    <recommendedName>
        <fullName evidence="3">SnoaL-like domain-containing protein</fullName>
    </recommendedName>
</protein>
<dbReference type="InterPro" id="IPR032710">
    <property type="entry name" value="NTF2-like_dom_sf"/>
</dbReference>
<dbReference type="Proteomes" id="UP000000392">
    <property type="component" value="Chromosome"/>
</dbReference>
<dbReference type="SUPFAM" id="SSF54427">
    <property type="entry name" value="NTF2-like"/>
    <property type="match status" value="1"/>
</dbReference>
<accession>A0AAN0P6I6</accession>
<proteinExistence type="predicted"/>
<organism evidence="1 2">
    <name type="scientific">Acinetobacter oleivorans (strain JCM 16667 / KCTC 23045 / DR1)</name>
    <dbReference type="NCBI Taxonomy" id="436717"/>
    <lineage>
        <taxon>Bacteria</taxon>
        <taxon>Pseudomonadati</taxon>
        <taxon>Pseudomonadota</taxon>
        <taxon>Gammaproteobacteria</taxon>
        <taxon>Moraxellales</taxon>
        <taxon>Moraxellaceae</taxon>
        <taxon>Acinetobacter</taxon>
    </lineage>
</organism>
<evidence type="ECO:0000313" key="2">
    <source>
        <dbReference type="Proteomes" id="UP000000392"/>
    </source>
</evidence>
<dbReference type="GeneID" id="9381216"/>
<reference evidence="1 2" key="1">
    <citation type="journal article" date="2010" name="J. Bacteriol.">
        <title>Complete genome sequence of the diesel-degrading Acinetobacter sp. strain DR1.</title>
        <authorList>
            <person name="Jung J."/>
            <person name="Baek J.H."/>
            <person name="Park W."/>
        </authorList>
    </citation>
    <scope>NUCLEOTIDE SEQUENCE [LARGE SCALE GENOMIC DNA]</scope>
    <source>
        <strain evidence="2">JCM 16667 / KCTC 23045 / DR1</strain>
    </source>
</reference>
<dbReference type="AlphaFoldDB" id="A0AAN0P6I6"/>
<dbReference type="RefSeq" id="WP_013197015.1">
    <property type="nucleotide sequence ID" value="NC_014259.1"/>
</dbReference>
<gene>
    <name evidence="1" type="ordered locus">AOLE_03980</name>
</gene>
<evidence type="ECO:0000313" key="1">
    <source>
        <dbReference type="EMBL" id="ADI89693.1"/>
    </source>
</evidence>
<sequence length="107" mass="12137">MKDIPEVVSAYFDADQANDVDALNQIFSDSAIVEDDGSLYRGIVEIRTWLLTMKEKYQYSLEIIEVSNTDHISTVLTQGSGNFPNSPVKLKFQFTLENGKVVKLRIY</sequence>